<dbReference type="Gene3D" id="1.20.1250.20">
    <property type="entry name" value="MFS general substrate transporter like domains"/>
    <property type="match status" value="1"/>
</dbReference>
<evidence type="ECO:0000256" key="5">
    <source>
        <dbReference type="SAM" id="MobiDB-lite"/>
    </source>
</evidence>
<dbReference type="Proteomes" id="UP000324222">
    <property type="component" value="Unassembled WGS sequence"/>
</dbReference>
<feature type="transmembrane region" description="Helical" evidence="6">
    <location>
        <begin position="405"/>
        <end position="422"/>
    </location>
</feature>
<feature type="transmembrane region" description="Helical" evidence="6">
    <location>
        <begin position="181"/>
        <end position="201"/>
    </location>
</feature>
<dbReference type="EMBL" id="VSRR010000353">
    <property type="protein sequence ID" value="MPC14447.1"/>
    <property type="molecule type" value="Genomic_DNA"/>
</dbReference>
<dbReference type="InterPro" id="IPR036259">
    <property type="entry name" value="MFS_trans_sf"/>
</dbReference>
<feature type="compositionally biased region" description="Acidic residues" evidence="5">
    <location>
        <begin position="705"/>
        <end position="714"/>
    </location>
</feature>
<feature type="transmembrane region" description="Helical" evidence="6">
    <location>
        <begin position="240"/>
        <end position="266"/>
    </location>
</feature>
<evidence type="ECO:0000256" key="1">
    <source>
        <dbReference type="ARBA" id="ARBA00004141"/>
    </source>
</evidence>
<evidence type="ECO:0000256" key="4">
    <source>
        <dbReference type="ARBA" id="ARBA00023136"/>
    </source>
</evidence>
<feature type="transmembrane region" description="Helical" evidence="6">
    <location>
        <begin position="306"/>
        <end position="327"/>
    </location>
</feature>
<dbReference type="PANTHER" id="PTHR23507:SF1">
    <property type="entry name" value="FI18259P1-RELATED"/>
    <property type="match status" value="1"/>
</dbReference>
<feature type="compositionally biased region" description="Polar residues" evidence="5">
    <location>
        <begin position="729"/>
        <end position="738"/>
    </location>
</feature>
<name>A0A5B7CX90_PORTR</name>
<dbReference type="InterPro" id="IPR011701">
    <property type="entry name" value="MFS"/>
</dbReference>
<dbReference type="PANTHER" id="PTHR23507">
    <property type="entry name" value="ZGC:174356"/>
    <property type="match status" value="1"/>
</dbReference>
<keyword evidence="8" id="KW-1185">Reference proteome</keyword>
<reference evidence="7 8" key="1">
    <citation type="submission" date="2019-05" db="EMBL/GenBank/DDBJ databases">
        <title>Another draft genome of Portunus trituberculatus and its Hox gene families provides insights of decapod evolution.</title>
        <authorList>
            <person name="Jeong J.-H."/>
            <person name="Song I."/>
            <person name="Kim S."/>
            <person name="Choi T."/>
            <person name="Kim D."/>
            <person name="Ryu S."/>
            <person name="Kim W."/>
        </authorList>
    </citation>
    <scope>NUCLEOTIDE SEQUENCE [LARGE SCALE GENOMIC DNA]</scope>
    <source>
        <tissue evidence="7">Muscle</tissue>
    </source>
</reference>
<evidence type="ECO:0000256" key="6">
    <source>
        <dbReference type="SAM" id="Phobius"/>
    </source>
</evidence>
<sequence length="738" mass="80711">MPVGSVGCTYTFYNSCGFISRYDSLKDFFAPQLRSFLRCSSFLCLNDLYPSHDGLQTGISSQRTCLNLHTLLRLATTHTHAHTLLTTIDMRLACGTVMGKGDKGDGERSVCSRAWSVLRSVTVEPLMLLDGLAFSNMHVYIENLQMDRVCRVTCGFSEGVCQNLKAQHEASVEVQKSYSVFALYNGIIAAALPLFFILFMGAWSDKYGRKVPLVAVQVGHVLHAGGYLLASLVPSWPAEVLLLVTLLDTLGGGAVSFLTVANSYLGDVTPEESRTSRVGLANSIWFLGGPVGTLMGRYIYGAGGYLALFTTSLVLSVVAVVYVAVFLPESHGPFVKRSNTEEAMKATLELRDSVAAVYGLEGKKKVSHTLSDARPALATMAKDFFDPRRIVDSFKSTLRRREGNTRGLILTLIFTSLLRRVTRSPYVFAFTRHELGWEAADYSLWVTYKNLMATTGPLAALLLNSCTIAQRSMMTKFVANDEIGKVSAVLGALDGMMPMVNSALYTAVYHASVSLFPSAHFFLGAAASALMLVFFCALRWADKSGQYDVESAKVTPKKGPVSNKTLVMRTNSWWVTSDALALALSTGEHPTTLASRHARQELPQCQASQSMPPQHSLIREVLHEEPECQETVPQSQAAEPRHSRRRQVIQHLKSLIKSIAGPRRESPTEGNDNAPGKLTIANLFVNINSMASGVIFPKATQQQQQEEEKEEKEEAGDKKLPSDSKDTAGRSSAESCPV</sequence>
<feature type="compositionally biased region" description="Basic and acidic residues" evidence="5">
    <location>
        <begin position="715"/>
        <end position="728"/>
    </location>
</feature>
<comment type="subcellular location">
    <subcellularLocation>
        <location evidence="1">Membrane</location>
        <topology evidence="1">Multi-pass membrane protein</topology>
    </subcellularLocation>
</comment>
<proteinExistence type="predicted"/>
<protein>
    <submittedName>
        <fullName evidence="7">Proton-coupled folate transporter</fullName>
    </submittedName>
</protein>
<dbReference type="GO" id="GO:0022857">
    <property type="term" value="F:transmembrane transporter activity"/>
    <property type="evidence" value="ECO:0007669"/>
    <property type="project" value="InterPro"/>
</dbReference>
<gene>
    <name evidence="7" type="primary">slc46a1_6</name>
    <name evidence="7" type="ORF">E2C01_007214</name>
</gene>
<accession>A0A5B7CX90</accession>
<feature type="region of interest" description="Disordered" evidence="5">
    <location>
        <begin position="626"/>
        <end position="676"/>
    </location>
</feature>
<dbReference type="AlphaFoldDB" id="A0A5B7CX90"/>
<organism evidence="7 8">
    <name type="scientific">Portunus trituberculatus</name>
    <name type="common">Swimming crab</name>
    <name type="synonym">Neptunus trituberculatus</name>
    <dbReference type="NCBI Taxonomy" id="210409"/>
    <lineage>
        <taxon>Eukaryota</taxon>
        <taxon>Metazoa</taxon>
        <taxon>Ecdysozoa</taxon>
        <taxon>Arthropoda</taxon>
        <taxon>Crustacea</taxon>
        <taxon>Multicrustacea</taxon>
        <taxon>Malacostraca</taxon>
        <taxon>Eumalacostraca</taxon>
        <taxon>Eucarida</taxon>
        <taxon>Decapoda</taxon>
        <taxon>Pleocyemata</taxon>
        <taxon>Brachyura</taxon>
        <taxon>Eubrachyura</taxon>
        <taxon>Portunoidea</taxon>
        <taxon>Portunidae</taxon>
        <taxon>Portuninae</taxon>
        <taxon>Portunus</taxon>
    </lineage>
</organism>
<feature type="transmembrane region" description="Helical" evidence="6">
    <location>
        <begin position="278"/>
        <end position="300"/>
    </location>
</feature>
<evidence type="ECO:0000256" key="2">
    <source>
        <dbReference type="ARBA" id="ARBA00022692"/>
    </source>
</evidence>
<dbReference type="Pfam" id="PF07690">
    <property type="entry name" value="MFS_1"/>
    <property type="match status" value="1"/>
</dbReference>
<keyword evidence="2 6" id="KW-0812">Transmembrane</keyword>
<dbReference type="SUPFAM" id="SSF103473">
    <property type="entry name" value="MFS general substrate transporter"/>
    <property type="match status" value="1"/>
</dbReference>
<evidence type="ECO:0000313" key="7">
    <source>
        <dbReference type="EMBL" id="MPC14447.1"/>
    </source>
</evidence>
<feature type="transmembrane region" description="Helical" evidence="6">
    <location>
        <begin position="213"/>
        <end position="234"/>
    </location>
</feature>
<feature type="region of interest" description="Disordered" evidence="5">
    <location>
        <begin position="696"/>
        <end position="738"/>
    </location>
</feature>
<dbReference type="GO" id="GO:0016020">
    <property type="term" value="C:membrane"/>
    <property type="evidence" value="ECO:0007669"/>
    <property type="project" value="UniProtKB-SubCell"/>
</dbReference>
<feature type="transmembrane region" description="Helical" evidence="6">
    <location>
        <begin position="519"/>
        <end position="538"/>
    </location>
</feature>
<evidence type="ECO:0000313" key="8">
    <source>
        <dbReference type="Proteomes" id="UP000324222"/>
    </source>
</evidence>
<feature type="transmembrane region" description="Helical" evidence="6">
    <location>
        <begin position="483"/>
        <end position="507"/>
    </location>
</feature>
<keyword evidence="4 6" id="KW-0472">Membrane</keyword>
<feature type="transmembrane region" description="Helical" evidence="6">
    <location>
        <begin position="442"/>
        <end position="463"/>
    </location>
</feature>
<comment type="caution">
    <text evidence="7">The sequence shown here is derived from an EMBL/GenBank/DDBJ whole genome shotgun (WGS) entry which is preliminary data.</text>
</comment>
<evidence type="ECO:0000256" key="3">
    <source>
        <dbReference type="ARBA" id="ARBA00022989"/>
    </source>
</evidence>
<keyword evidence="3 6" id="KW-1133">Transmembrane helix</keyword>
<dbReference type="OrthoDB" id="3026777at2759"/>